<dbReference type="EMBL" id="NPCC01000031">
    <property type="protein sequence ID" value="PAE87689.1"/>
    <property type="molecule type" value="Genomic_DNA"/>
</dbReference>
<proteinExistence type="predicted"/>
<dbReference type="AlphaFoldDB" id="A0A268S4C8"/>
<protein>
    <submittedName>
        <fullName evidence="2">Uncharacterized protein</fullName>
    </submittedName>
</protein>
<dbReference type="EMBL" id="NPBS01000014">
    <property type="protein sequence ID" value="PAF27403.1"/>
    <property type="molecule type" value="Genomic_DNA"/>
</dbReference>
<evidence type="ECO:0000313" key="1">
    <source>
        <dbReference type="EMBL" id="PAE87689.1"/>
    </source>
</evidence>
<name>A0A268S4C8_SHOCL</name>
<evidence type="ECO:0000313" key="3">
    <source>
        <dbReference type="Proteomes" id="UP000216133"/>
    </source>
</evidence>
<sequence length="123" mass="13239">MVLKSRNTMVTSAVLFLLVVILLRCTGDFVQDNIVRVIGSIFGGSAENIPLIDFGSVDLSWMNPANWSMGEIMSGVNQWFHDMIDSVLPAFINTLNIGAITALVTRVKLLSMATAAKAAPVAL</sequence>
<dbReference type="Proteomes" id="UP000216207">
    <property type="component" value="Unassembled WGS sequence"/>
</dbReference>
<dbReference type="Proteomes" id="UP000216133">
    <property type="component" value="Unassembled WGS sequence"/>
</dbReference>
<accession>A0A268S4C8</accession>
<evidence type="ECO:0000313" key="2">
    <source>
        <dbReference type="EMBL" id="PAF27403.1"/>
    </source>
</evidence>
<organism evidence="2 3">
    <name type="scientific">Shouchella clausii</name>
    <name type="common">Alkalihalobacillus clausii</name>
    <dbReference type="NCBI Taxonomy" id="79880"/>
    <lineage>
        <taxon>Bacteria</taxon>
        <taxon>Bacillati</taxon>
        <taxon>Bacillota</taxon>
        <taxon>Bacilli</taxon>
        <taxon>Bacillales</taxon>
        <taxon>Bacillaceae</taxon>
        <taxon>Shouchella</taxon>
    </lineage>
</organism>
<reference evidence="3 4" key="1">
    <citation type="submission" date="2017-07" db="EMBL/GenBank/DDBJ databases">
        <title>Isolation and whole genome analysis of endospore-forming bacteria from heroin.</title>
        <authorList>
            <person name="Kalinowski J."/>
            <person name="Ahrens B."/>
            <person name="Al-Dilaimi A."/>
            <person name="Winkler A."/>
            <person name="Wibberg D."/>
            <person name="Schleenbecker U."/>
            <person name="Ruckert C."/>
            <person name="Wolfel R."/>
            <person name="Grass G."/>
        </authorList>
    </citation>
    <scope>NUCLEOTIDE SEQUENCE [LARGE SCALE GENOMIC DNA]</scope>
    <source>
        <strain evidence="2 3">7523-2</strain>
        <strain evidence="1 4">7539</strain>
    </source>
</reference>
<comment type="caution">
    <text evidence="2">The sequence shown here is derived from an EMBL/GenBank/DDBJ whole genome shotgun (WGS) entry which is preliminary data.</text>
</comment>
<evidence type="ECO:0000313" key="4">
    <source>
        <dbReference type="Proteomes" id="UP000216207"/>
    </source>
</evidence>
<gene>
    <name evidence="2" type="ORF">CHH61_03530</name>
    <name evidence="1" type="ORF">CHH72_17130</name>
</gene>